<dbReference type="InterPro" id="IPR051013">
    <property type="entry name" value="MBL_superfamily_lactonases"/>
</dbReference>
<evidence type="ECO:0000259" key="5">
    <source>
        <dbReference type="SMART" id="SM00849"/>
    </source>
</evidence>
<keyword evidence="3 6" id="KW-0378">Hydrolase</keyword>
<evidence type="ECO:0000313" key="6">
    <source>
        <dbReference type="EMBL" id="HEA87704.1"/>
    </source>
</evidence>
<comment type="caution">
    <text evidence="6">The sequence shown here is derived from an EMBL/GenBank/DDBJ whole genome shotgun (WGS) entry which is preliminary data.</text>
</comment>
<keyword evidence="2" id="KW-0479">Metal-binding</keyword>
<proteinExistence type="inferred from homology"/>
<dbReference type="EMBL" id="DSTU01000004">
    <property type="protein sequence ID" value="HFJ53543.1"/>
    <property type="molecule type" value="Genomic_DNA"/>
</dbReference>
<dbReference type="CDD" id="cd16281">
    <property type="entry name" value="metallo-hydrolase-like_MBL-fold"/>
    <property type="match status" value="1"/>
</dbReference>
<dbReference type="InterPro" id="IPR036866">
    <property type="entry name" value="RibonucZ/Hydroxyglut_hydro"/>
</dbReference>
<dbReference type="GO" id="GO:0016787">
    <property type="term" value="F:hydrolase activity"/>
    <property type="evidence" value="ECO:0007669"/>
    <property type="project" value="UniProtKB-KW"/>
</dbReference>
<dbReference type="GO" id="GO:0046872">
    <property type="term" value="F:metal ion binding"/>
    <property type="evidence" value="ECO:0007669"/>
    <property type="project" value="UniProtKB-KW"/>
</dbReference>
<name>A0A7C1SEV1_UNCW3</name>
<accession>A0A7C1SEV1</accession>
<dbReference type="Gene3D" id="3.60.15.10">
    <property type="entry name" value="Ribonuclease Z/Hydroxyacylglutathione hydrolase-like"/>
    <property type="match status" value="1"/>
</dbReference>
<dbReference type="SUPFAM" id="SSF56281">
    <property type="entry name" value="Metallo-hydrolase/oxidoreductase"/>
    <property type="match status" value="1"/>
</dbReference>
<dbReference type="AlphaFoldDB" id="A0A7C1SEV1"/>
<feature type="domain" description="Metallo-beta-lactamase" evidence="5">
    <location>
        <begin position="47"/>
        <end position="249"/>
    </location>
</feature>
<dbReference type="InterPro" id="IPR001279">
    <property type="entry name" value="Metallo-B-lactamas"/>
</dbReference>
<gene>
    <name evidence="6" type="ORF">ENP94_06850</name>
    <name evidence="7" type="ORF">ENS16_02500</name>
</gene>
<protein>
    <submittedName>
        <fullName evidence="6">MBL fold metallo-hydrolase</fullName>
    </submittedName>
</protein>
<evidence type="ECO:0000256" key="2">
    <source>
        <dbReference type="ARBA" id="ARBA00022723"/>
    </source>
</evidence>
<evidence type="ECO:0000256" key="1">
    <source>
        <dbReference type="ARBA" id="ARBA00007749"/>
    </source>
</evidence>
<dbReference type="PANTHER" id="PTHR42978">
    <property type="entry name" value="QUORUM-QUENCHING LACTONASE YTNP-RELATED-RELATED"/>
    <property type="match status" value="1"/>
</dbReference>
<evidence type="ECO:0000313" key="7">
    <source>
        <dbReference type="EMBL" id="HFJ53543.1"/>
    </source>
</evidence>
<dbReference type="Pfam" id="PF00753">
    <property type="entry name" value="Lactamase_B"/>
    <property type="match status" value="1"/>
</dbReference>
<dbReference type="PANTHER" id="PTHR42978:SF6">
    <property type="entry name" value="QUORUM-QUENCHING LACTONASE YTNP-RELATED"/>
    <property type="match status" value="1"/>
</dbReference>
<organism evidence="6">
    <name type="scientific">candidate division WOR-3 bacterium</name>
    <dbReference type="NCBI Taxonomy" id="2052148"/>
    <lineage>
        <taxon>Bacteria</taxon>
        <taxon>Bacteria division WOR-3</taxon>
    </lineage>
</organism>
<evidence type="ECO:0000256" key="3">
    <source>
        <dbReference type="ARBA" id="ARBA00022801"/>
    </source>
</evidence>
<sequence length="278" mass="31716">MVMGDFRLVPLFDGYFGLDGGAMFGVVPKPLWEKTNPPDEYNRIRLALRPLLVVTPKERMLIDAGIGDKYDEKFAERYRVERTSTLLDTLKIAGFEPRDISMVILTHLHFDHCGGATKREGTRVLPTFPEARYIVQAVEWQEAIAPNRRSRASYLPENFLPIQESGQLELINGSCEIVPGVELIHTGGHTRGMQVVKINNGQDTVIFWSDMIPTRGHIPVPYIMGYDLFPLESMEQKEKLLNQAVIEGWISFLEHDPEAIAGKIHHENEKYRFEEINL</sequence>
<dbReference type="SMART" id="SM00849">
    <property type="entry name" value="Lactamase_B"/>
    <property type="match status" value="1"/>
</dbReference>
<comment type="similarity">
    <text evidence="1">Belongs to the metallo-beta-lactamase superfamily.</text>
</comment>
<reference evidence="6" key="1">
    <citation type="journal article" date="2020" name="mSystems">
        <title>Genome- and Community-Level Interaction Insights into Carbon Utilization and Element Cycling Functions of Hydrothermarchaeota in Hydrothermal Sediment.</title>
        <authorList>
            <person name="Zhou Z."/>
            <person name="Liu Y."/>
            <person name="Xu W."/>
            <person name="Pan J."/>
            <person name="Luo Z.H."/>
            <person name="Li M."/>
        </authorList>
    </citation>
    <scope>NUCLEOTIDE SEQUENCE [LARGE SCALE GENOMIC DNA]</scope>
    <source>
        <strain evidence="6">SpSt-265</strain>
        <strain evidence="7">SpSt-465</strain>
    </source>
</reference>
<evidence type="ECO:0000256" key="4">
    <source>
        <dbReference type="ARBA" id="ARBA00022833"/>
    </source>
</evidence>
<dbReference type="EMBL" id="DSLG01000008">
    <property type="protein sequence ID" value="HEA87704.1"/>
    <property type="molecule type" value="Genomic_DNA"/>
</dbReference>
<keyword evidence="4" id="KW-0862">Zinc</keyword>